<dbReference type="Gene3D" id="3.30.70.270">
    <property type="match status" value="1"/>
</dbReference>
<dbReference type="SMART" id="SM00267">
    <property type="entry name" value="GGDEF"/>
    <property type="match status" value="1"/>
</dbReference>
<keyword evidence="2" id="KW-0812">Transmembrane</keyword>
<organism evidence="5 6">
    <name type="scientific">Aliidiomarina iranensis</name>
    <dbReference type="NCBI Taxonomy" id="1434071"/>
    <lineage>
        <taxon>Bacteria</taxon>
        <taxon>Pseudomonadati</taxon>
        <taxon>Pseudomonadota</taxon>
        <taxon>Gammaproteobacteria</taxon>
        <taxon>Alteromonadales</taxon>
        <taxon>Idiomarinaceae</taxon>
        <taxon>Aliidiomarina</taxon>
    </lineage>
</organism>
<dbReference type="CDD" id="cd01949">
    <property type="entry name" value="GGDEF"/>
    <property type="match status" value="1"/>
</dbReference>
<reference evidence="6" key="1">
    <citation type="journal article" date="2018" name="Front. Microbiol.">
        <title>Genome-Based Analysis Reveals the Taxonomy and Diversity of the Family Idiomarinaceae.</title>
        <authorList>
            <person name="Liu Y."/>
            <person name="Lai Q."/>
            <person name="Shao Z."/>
        </authorList>
    </citation>
    <scope>NUCLEOTIDE SEQUENCE [LARGE SCALE GENOMIC DNA]</scope>
    <source>
        <strain evidence="6">GBPy7</strain>
    </source>
</reference>
<dbReference type="Gene3D" id="6.10.340.10">
    <property type="match status" value="1"/>
</dbReference>
<proteinExistence type="predicted"/>
<evidence type="ECO:0000256" key="2">
    <source>
        <dbReference type="SAM" id="Phobius"/>
    </source>
</evidence>
<evidence type="ECO:0000259" key="3">
    <source>
        <dbReference type="PROSITE" id="PS50885"/>
    </source>
</evidence>
<protein>
    <recommendedName>
        <fullName evidence="1">diguanylate cyclase</fullName>
        <ecNumber evidence="1">2.7.7.65</ecNumber>
    </recommendedName>
</protein>
<dbReference type="SUPFAM" id="SSF55073">
    <property type="entry name" value="Nucleotide cyclase"/>
    <property type="match status" value="1"/>
</dbReference>
<comment type="caution">
    <text evidence="5">The sequence shown here is derived from an EMBL/GenBank/DDBJ whole genome shotgun (WGS) entry which is preliminary data.</text>
</comment>
<feature type="domain" description="GGDEF" evidence="4">
    <location>
        <begin position="503"/>
        <end position="630"/>
    </location>
</feature>
<dbReference type="GO" id="GO:0052621">
    <property type="term" value="F:diguanylate cyclase activity"/>
    <property type="evidence" value="ECO:0007669"/>
    <property type="project" value="UniProtKB-EC"/>
</dbReference>
<dbReference type="NCBIfam" id="TIGR00254">
    <property type="entry name" value="GGDEF"/>
    <property type="match status" value="1"/>
</dbReference>
<dbReference type="AlphaFoldDB" id="A0A432VWL6"/>
<dbReference type="OrthoDB" id="8572793at2"/>
<dbReference type="PANTHER" id="PTHR45138">
    <property type="entry name" value="REGULATORY COMPONENTS OF SENSORY TRANSDUCTION SYSTEM"/>
    <property type="match status" value="1"/>
</dbReference>
<dbReference type="PANTHER" id="PTHR45138:SF2">
    <property type="entry name" value="DIGUANYLATE CYCLASE VDCA"/>
    <property type="match status" value="1"/>
</dbReference>
<dbReference type="Proteomes" id="UP000288395">
    <property type="component" value="Unassembled WGS sequence"/>
</dbReference>
<evidence type="ECO:0000259" key="4">
    <source>
        <dbReference type="PROSITE" id="PS50887"/>
    </source>
</evidence>
<dbReference type="GO" id="GO:0043709">
    <property type="term" value="P:cell adhesion involved in single-species biofilm formation"/>
    <property type="evidence" value="ECO:0007669"/>
    <property type="project" value="TreeGrafter"/>
</dbReference>
<name>A0A432VWL6_9GAMM</name>
<feature type="domain" description="HAMP" evidence="3">
    <location>
        <begin position="394"/>
        <end position="451"/>
    </location>
</feature>
<evidence type="ECO:0000313" key="5">
    <source>
        <dbReference type="EMBL" id="RUO20966.1"/>
    </source>
</evidence>
<gene>
    <name evidence="5" type="ORF">CWE08_07645</name>
</gene>
<keyword evidence="6" id="KW-1185">Reference proteome</keyword>
<dbReference type="Pfam" id="PF00990">
    <property type="entry name" value="GGDEF"/>
    <property type="match status" value="1"/>
</dbReference>
<dbReference type="InterPro" id="IPR000160">
    <property type="entry name" value="GGDEF_dom"/>
</dbReference>
<dbReference type="RefSeq" id="WP_126767246.1">
    <property type="nucleotide sequence ID" value="NZ_PIPJ01000004.1"/>
</dbReference>
<evidence type="ECO:0000313" key="6">
    <source>
        <dbReference type="Proteomes" id="UP000288395"/>
    </source>
</evidence>
<feature type="transmembrane region" description="Helical" evidence="2">
    <location>
        <begin position="20"/>
        <end position="42"/>
    </location>
</feature>
<dbReference type="GO" id="GO:0005886">
    <property type="term" value="C:plasma membrane"/>
    <property type="evidence" value="ECO:0007669"/>
    <property type="project" value="TreeGrafter"/>
</dbReference>
<feature type="transmembrane region" description="Helical" evidence="2">
    <location>
        <begin position="373"/>
        <end position="392"/>
    </location>
</feature>
<keyword evidence="2" id="KW-1133">Transmembrane helix</keyword>
<dbReference type="EC" id="2.7.7.65" evidence="1"/>
<dbReference type="InterPro" id="IPR029787">
    <property type="entry name" value="Nucleotide_cyclase"/>
</dbReference>
<dbReference type="InterPro" id="IPR043128">
    <property type="entry name" value="Rev_trsase/Diguanyl_cyclase"/>
</dbReference>
<dbReference type="EMBL" id="PIPJ01000004">
    <property type="protein sequence ID" value="RUO20966.1"/>
    <property type="molecule type" value="Genomic_DNA"/>
</dbReference>
<dbReference type="InterPro" id="IPR003660">
    <property type="entry name" value="HAMP_dom"/>
</dbReference>
<dbReference type="CDD" id="cd06225">
    <property type="entry name" value="HAMP"/>
    <property type="match status" value="1"/>
</dbReference>
<dbReference type="PROSITE" id="PS50887">
    <property type="entry name" value="GGDEF"/>
    <property type="match status" value="1"/>
</dbReference>
<sequence>MKKPAKNRRLRFSRRLTTHLLVRIGVWSLLAVLCVTTIGFIVSYSAAKEALIVELIQDNNQHLAEKSERLRRTEQSAAILATRFLARYQEFAEGERFQERFDEWYIETEPGVQRLRPEFYEGIAKEGSWFEHISVFVGPRSEPLTPELKARITMAQYVVNELGPAWRNDVTNTHISMPENVLVHYSDTHPWGLLAAPDLVMTDFSVVQSTLQSYNPERKAAWTGLYYDLSADYWTITYQHPVDYKGQHLINASHDMALSTLIEEIIAYQSDIDTRMLFNANGQLIASAETLAEEYQQRGTIELADLTNPLYREVYGYLEQHGINAEDDHFTLRNAIPGELLIGQKIAGLNWWHITLYPYSRLQREALRAPLKISLATLGLLLFILLIVYWLISRHVSRPLRQLADMAMLVGDKKYSEVIANNLMHGNVRSEVGLLVRSFRAMASRILENQKNLERIVSERTAQLAAANEALDQMAHLDGLTGLRNRRAFDKDLAKALLKTEDSEVALLFGDLDKFKPYNDNYGHQAGDEALKAVARCLQNFKGVKVYRYGGEEIAVLAEVPNHPAAKELAETMCKAVFDLLIRHEHSKHQYLSISFGVHLLRYDLGVEGNIRAVDKHLYEAKKAGGNCAQ</sequence>
<dbReference type="GO" id="GO:1902201">
    <property type="term" value="P:negative regulation of bacterial-type flagellum-dependent cell motility"/>
    <property type="evidence" value="ECO:0007669"/>
    <property type="project" value="TreeGrafter"/>
</dbReference>
<dbReference type="InterPro" id="IPR050469">
    <property type="entry name" value="Diguanylate_Cyclase"/>
</dbReference>
<keyword evidence="2" id="KW-0472">Membrane</keyword>
<evidence type="ECO:0000256" key="1">
    <source>
        <dbReference type="ARBA" id="ARBA00012528"/>
    </source>
</evidence>
<accession>A0A432VWL6</accession>
<dbReference type="PROSITE" id="PS50885">
    <property type="entry name" value="HAMP"/>
    <property type="match status" value="1"/>
</dbReference>
<dbReference type="GO" id="GO:0007165">
    <property type="term" value="P:signal transduction"/>
    <property type="evidence" value="ECO:0007669"/>
    <property type="project" value="InterPro"/>
</dbReference>